<accession>A0A915YBX2</accession>
<name>A0A915YBX2_9BACT</name>
<dbReference type="RefSeq" id="WP_264791563.1">
    <property type="nucleotide sequence ID" value="NZ_AP026867.1"/>
</dbReference>
<organism evidence="5 6">
    <name type="scientific">Aureispira anguillae</name>
    <dbReference type="NCBI Taxonomy" id="2864201"/>
    <lineage>
        <taxon>Bacteria</taxon>
        <taxon>Pseudomonadati</taxon>
        <taxon>Bacteroidota</taxon>
        <taxon>Saprospiria</taxon>
        <taxon>Saprospirales</taxon>
        <taxon>Saprospiraceae</taxon>
        <taxon>Aureispira</taxon>
    </lineage>
</organism>
<dbReference type="Pfam" id="PF00300">
    <property type="entry name" value="His_Phos_1"/>
    <property type="match status" value="1"/>
</dbReference>
<dbReference type="Proteomes" id="UP001060919">
    <property type="component" value="Chromosome"/>
</dbReference>
<feature type="binding site" evidence="4">
    <location>
        <position position="58"/>
    </location>
    <ligand>
        <name>substrate</name>
    </ligand>
</feature>
<dbReference type="PANTHER" id="PTHR48100:SF1">
    <property type="entry name" value="HISTIDINE PHOSPHATASE FAMILY PROTEIN-RELATED"/>
    <property type="match status" value="1"/>
</dbReference>
<dbReference type="EMBL" id="AP026867">
    <property type="protein sequence ID" value="BDS10235.1"/>
    <property type="molecule type" value="Genomic_DNA"/>
</dbReference>
<evidence type="ECO:0000256" key="4">
    <source>
        <dbReference type="PIRSR" id="PIRSR613078-2"/>
    </source>
</evidence>
<dbReference type="GO" id="GO:0005737">
    <property type="term" value="C:cytoplasm"/>
    <property type="evidence" value="ECO:0007669"/>
    <property type="project" value="TreeGrafter"/>
</dbReference>
<dbReference type="AlphaFoldDB" id="A0A915YBX2"/>
<dbReference type="InterPro" id="IPR029033">
    <property type="entry name" value="His_PPase_superfam"/>
</dbReference>
<dbReference type="CDD" id="cd07067">
    <property type="entry name" value="HP_PGM_like"/>
    <property type="match status" value="1"/>
</dbReference>
<dbReference type="PANTHER" id="PTHR48100">
    <property type="entry name" value="BROAD-SPECIFICITY PHOSPHATASE YOR283W-RELATED"/>
    <property type="match status" value="1"/>
</dbReference>
<dbReference type="InterPro" id="IPR001345">
    <property type="entry name" value="PG/BPGM_mutase_AS"/>
</dbReference>
<proteinExistence type="predicted"/>
<evidence type="ECO:0000256" key="3">
    <source>
        <dbReference type="PIRSR" id="PIRSR613078-1"/>
    </source>
</evidence>
<dbReference type="KEGG" id="aup:AsAng_0009430"/>
<sequence length="207" mass="23826">MKIYLYRHGQTVYNINGIVQGRGVDSSLNQTGVEQALAFFDQYKHIAFEYLITSTLKRTQQTAEPFEQLGIPTERLSDLDEIGWGEWEGKSADEQMRNAYLELLKSWSNGNYDNSAVGGDSARQMGKRLTRFVEYLKTLEHQQILVCTHGGCLAYLMAILQEQPLSMMPEYKHHNTGLCVFEFDGERFHLKVQDDISHLTERNIKLK</sequence>
<dbReference type="InterPro" id="IPR050275">
    <property type="entry name" value="PGM_Phosphatase"/>
</dbReference>
<feature type="active site" description="Proton donor/acceptor" evidence="3">
    <location>
        <position position="81"/>
    </location>
</feature>
<dbReference type="InterPro" id="IPR013078">
    <property type="entry name" value="His_Pase_superF_clade-1"/>
</dbReference>
<feature type="binding site" evidence="4">
    <location>
        <begin position="7"/>
        <end position="14"/>
    </location>
    <ligand>
        <name>substrate</name>
    </ligand>
</feature>
<keyword evidence="1" id="KW-0324">Glycolysis</keyword>
<reference evidence="5" key="1">
    <citation type="submission" date="2022-09" db="EMBL/GenBank/DDBJ databases">
        <title>Aureispira anguillicida sp. nov., isolated from Leptocephalus of Japanese eel Anguilla japonica.</title>
        <authorList>
            <person name="Yuasa K."/>
            <person name="Mekata T."/>
            <person name="Ikunari K."/>
        </authorList>
    </citation>
    <scope>NUCLEOTIDE SEQUENCE</scope>
    <source>
        <strain evidence="5">EL160426</strain>
    </source>
</reference>
<keyword evidence="2" id="KW-0413">Isomerase</keyword>
<keyword evidence="6" id="KW-1185">Reference proteome</keyword>
<evidence type="ECO:0000313" key="5">
    <source>
        <dbReference type="EMBL" id="BDS10235.1"/>
    </source>
</evidence>
<dbReference type="Gene3D" id="3.40.50.1240">
    <property type="entry name" value="Phosphoglycerate mutase-like"/>
    <property type="match status" value="1"/>
</dbReference>
<dbReference type="PIRSF" id="PIRSF000709">
    <property type="entry name" value="6PFK_2-Ptase"/>
    <property type="match status" value="1"/>
</dbReference>
<dbReference type="GO" id="GO:0016791">
    <property type="term" value="F:phosphatase activity"/>
    <property type="evidence" value="ECO:0007669"/>
    <property type="project" value="TreeGrafter"/>
</dbReference>
<dbReference type="PROSITE" id="PS00175">
    <property type="entry name" value="PG_MUTASE"/>
    <property type="match status" value="1"/>
</dbReference>
<evidence type="ECO:0000256" key="2">
    <source>
        <dbReference type="ARBA" id="ARBA00023235"/>
    </source>
</evidence>
<gene>
    <name evidence="5" type="ORF">AsAng_0009430</name>
</gene>
<protein>
    <submittedName>
        <fullName evidence="5">Histidine phosphatase family protein</fullName>
    </submittedName>
</protein>
<feature type="active site" description="Tele-phosphohistidine intermediate" evidence="3">
    <location>
        <position position="8"/>
    </location>
</feature>
<dbReference type="SMART" id="SM00855">
    <property type="entry name" value="PGAM"/>
    <property type="match status" value="1"/>
</dbReference>
<evidence type="ECO:0000313" key="6">
    <source>
        <dbReference type="Proteomes" id="UP001060919"/>
    </source>
</evidence>
<dbReference type="SUPFAM" id="SSF53254">
    <property type="entry name" value="Phosphoglycerate mutase-like"/>
    <property type="match status" value="1"/>
</dbReference>
<evidence type="ECO:0000256" key="1">
    <source>
        <dbReference type="ARBA" id="ARBA00023152"/>
    </source>
</evidence>